<feature type="compositionally biased region" description="Basic and acidic residues" evidence="1">
    <location>
        <begin position="79"/>
        <end position="89"/>
    </location>
</feature>
<dbReference type="GO" id="GO:0046872">
    <property type="term" value="F:metal ion binding"/>
    <property type="evidence" value="ECO:0007669"/>
    <property type="project" value="InterPro"/>
</dbReference>
<comment type="caution">
    <text evidence="3">The sequence shown here is derived from an EMBL/GenBank/DDBJ whole genome shotgun (WGS) entry which is preliminary data.</text>
</comment>
<sequence length="95" mass="10047">MKQKVVIRITLNNGKKNARSKAMQIAVGLQGVESVALQGEDNNQIVVVGDSIDSVNLTSLLRKKVGSAGLTSVSPVSTEGEKQKQETKPSESGIQ</sequence>
<gene>
    <name evidence="3" type="ORF">SO802_010520</name>
</gene>
<proteinExistence type="predicted"/>
<dbReference type="PANTHER" id="PTHR46371">
    <property type="entry name" value="OS04G0464100 PROTEIN"/>
    <property type="match status" value="1"/>
</dbReference>
<reference evidence="3 4" key="1">
    <citation type="submission" date="2024-01" db="EMBL/GenBank/DDBJ databases">
        <title>A telomere-to-telomere, gap-free genome of sweet tea (Lithocarpus litseifolius).</title>
        <authorList>
            <person name="Zhou J."/>
        </authorList>
    </citation>
    <scope>NUCLEOTIDE SEQUENCE [LARGE SCALE GENOMIC DNA]</scope>
    <source>
        <strain evidence="3">Zhou-2022a</strain>
        <tissue evidence="3">Leaf</tissue>
    </source>
</reference>
<protein>
    <recommendedName>
        <fullName evidence="2">HMA domain-containing protein</fullName>
    </recommendedName>
</protein>
<dbReference type="PROSITE" id="PS50846">
    <property type="entry name" value="HMA_2"/>
    <property type="match status" value="1"/>
</dbReference>
<dbReference type="Proteomes" id="UP001459277">
    <property type="component" value="Unassembled WGS sequence"/>
</dbReference>
<keyword evidence="4" id="KW-1185">Reference proteome</keyword>
<feature type="domain" description="HMA" evidence="2">
    <location>
        <begin position="2"/>
        <end position="73"/>
    </location>
</feature>
<dbReference type="InterPro" id="IPR006121">
    <property type="entry name" value="HMA_dom"/>
</dbReference>
<organism evidence="3 4">
    <name type="scientific">Lithocarpus litseifolius</name>
    <dbReference type="NCBI Taxonomy" id="425828"/>
    <lineage>
        <taxon>Eukaryota</taxon>
        <taxon>Viridiplantae</taxon>
        <taxon>Streptophyta</taxon>
        <taxon>Embryophyta</taxon>
        <taxon>Tracheophyta</taxon>
        <taxon>Spermatophyta</taxon>
        <taxon>Magnoliopsida</taxon>
        <taxon>eudicotyledons</taxon>
        <taxon>Gunneridae</taxon>
        <taxon>Pentapetalae</taxon>
        <taxon>rosids</taxon>
        <taxon>fabids</taxon>
        <taxon>Fagales</taxon>
        <taxon>Fagaceae</taxon>
        <taxon>Lithocarpus</taxon>
    </lineage>
</organism>
<evidence type="ECO:0000313" key="4">
    <source>
        <dbReference type="Proteomes" id="UP001459277"/>
    </source>
</evidence>
<dbReference type="InterPro" id="IPR044296">
    <property type="entry name" value="HIPP46"/>
</dbReference>
<accession>A0AAW2DEF8</accession>
<evidence type="ECO:0000256" key="1">
    <source>
        <dbReference type="SAM" id="MobiDB-lite"/>
    </source>
</evidence>
<dbReference type="AlphaFoldDB" id="A0AAW2DEF8"/>
<feature type="region of interest" description="Disordered" evidence="1">
    <location>
        <begin position="71"/>
        <end position="95"/>
    </location>
</feature>
<evidence type="ECO:0000259" key="2">
    <source>
        <dbReference type="PROSITE" id="PS50846"/>
    </source>
</evidence>
<name>A0AAW2DEF8_9ROSI</name>
<dbReference type="Gene3D" id="3.30.70.100">
    <property type="match status" value="1"/>
</dbReference>
<dbReference type="EMBL" id="JAZDWU010000003">
    <property type="protein sequence ID" value="KAL0009018.1"/>
    <property type="molecule type" value="Genomic_DNA"/>
</dbReference>
<evidence type="ECO:0000313" key="3">
    <source>
        <dbReference type="EMBL" id="KAL0009018.1"/>
    </source>
</evidence>